<reference evidence="1" key="1">
    <citation type="journal article" date="2021" name="PeerJ">
        <title>Extensive microbial diversity within the chicken gut microbiome revealed by metagenomics and culture.</title>
        <authorList>
            <person name="Gilroy R."/>
            <person name="Ravi A."/>
            <person name="Getino M."/>
            <person name="Pursley I."/>
            <person name="Horton D.L."/>
            <person name="Alikhan N.F."/>
            <person name="Baker D."/>
            <person name="Gharbi K."/>
            <person name="Hall N."/>
            <person name="Watson M."/>
            <person name="Adriaenssens E.M."/>
            <person name="Foster-Nyarko E."/>
            <person name="Jarju S."/>
            <person name="Secka A."/>
            <person name="Antonio M."/>
            <person name="Oren A."/>
            <person name="Chaudhuri R.R."/>
            <person name="La Ragione R."/>
            <person name="Hildebrand F."/>
            <person name="Pallen M.J."/>
        </authorList>
    </citation>
    <scope>NUCLEOTIDE SEQUENCE</scope>
    <source>
        <strain evidence="1">6627</strain>
    </source>
</reference>
<dbReference type="AlphaFoldDB" id="A0A9D2AAB8"/>
<evidence type="ECO:0000313" key="1">
    <source>
        <dbReference type="EMBL" id="HIX02126.1"/>
    </source>
</evidence>
<organism evidence="1 2">
    <name type="scientific">Candidatus Ligilactobacillus excrementigallinarum</name>
    <dbReference type="NCBI Taxonomy" id="2838641"/>
    <lineage>
        <taxon>Bacteria</taxon>
        <taxon>Bacillati</taxon>
        <taxon>Bacillota</taxon>
        <taxon>Bacilli</taxon>
        <taxon>Lactobacillales</taxon>
        <taxon>Lactobacillaceae</taxon>
        <taxon>Ligilactobacillus</taxon>
    </lineage>
</organism>
<dbReference type="Pfam" id="PF18928">
    <property type="entry name" value="DUF5677"/>
    <property type="match status" value="1"/>
</dbReference>
<evidence type="ECO:0000313" key="2">
    <source>
        <dbReference type="Proteomes" id="UP000823963"/>
    </source>
</evidence>
<protein>
    <submittedName>
        <fullName evidence="1">Uncharacterized protein</fullName>
    </submittedName>
</protein>
<accession>A0A9D2AAB8</accession>
<dbReference type="InterPro" id="IPR043733">
    <property type="entry name" value="DUF5677"/>
</dbReference>
<proteinExistence type="predicted"/>
<comment type="caution">
    <text evidence="1">The sequence shown here is derived from an EMBL/GenBank/DDBJ whole genome shotgun (WGS) entry which is preliminary data.</text>
</comment>
<dbReference type="EMBL" id="DXFP01000049">
    <property type="protein sequence ID" value="HIX02126.1"/>
    <property type="molecule type" value="Genomic_DNA"/>
</dbReference>
<gene>
    <name evidence="1" type="ORF">H9861_05160</name>
</gene>
<dbReference type="Proteomes" id="UP000823963">
    <property type="component" value="Unassembled WGS sequence"/>
</dbReference>
<sequence length="496" mass="59531">MNNILTELDKLTNKICEEWKKNNSIVSQTITQMAKLNVELTHTFFELVENGFPIAAQIIARPVYERSVFLQFILHDRREISSRALLFYHSSRLRQYLWLNYILRDPENFKSFTKEYNKYQKQNQDFIQKQNISLKKWVQNQIENEKQAFNRIEELVKYCDIQHFEKDERRKTWYRLDPDTFGGKLKISTLSDVSKYVLNDHQNYYYNLFYGIDSLFTHGYLISNLLNQQINEFKVALLKLCVQNLNSLTKFLNLDNDFVKRLKQLNLKINQLRLNKPVLNLRELEQTKSNEQLLGEFKTQIQQNFDAYSYLEKHQQNYALHVLLRTINEQVMSWRWMNLDHPENRIQMFALTSEIQTISDLYRLCVPNSPQQAKLSQLRRDKKDKYDELASDLMRERTYHKDKQKRRWFVLEHEQQTVHSMHQLEHVIFKSEGEFCYLFANGFLSVHVHGINLELPFKENGKDVFLLGGVDECYTCHTVVQKLWQMFTRNDTNESN</sequence>
<reference evidence="1" key="2">
    <citation type="submission" date="2021-04" db="EMBL/GenBank/DDBJ databases">
        <authorList>
            <person name="Gilroy R."/>
        </authorList>
    </citation>
    <scope>NUCLEOTIDE SEQUENCE</scope>
    <source>
        <strain evidence="1">6627</strain>
    </source>
</reference>
<name>A0A9D2AAB8_9LACO</name>